<keyword evidence="1" id="KW-0732">Signal</keyword>
<protein>
    <recommendedName>
        <fullName evidence="4">PEP-CTERM protein-sorting domain-containing protein</fullName>
    </recommendedName>
</protein>
<evidence type="ECO:0000313" key="2">
    <source>
        <dbReference type="EMBL" id="BBO23086.1"/>
    </source>
</evidence>
<organism evidence="2 3">
    <name type="scientific">Candidatus Nitrosymbiomonas proteolyticus</name>
    <dbReference type="NCBI Taxonomy" id="2608984"/>
    <lineage>
        <taxon>Bacteria</taxon>
        <taxon>Bacillati</taxon>
        <taxon>Armatimonadota</taxon>
        <taxon>Armatimonadota incertae sedis</taxon>
        <taxon>Candidatus Nitrosymbiomonas</taxon>
    </lineage>
</organism>
<feature type="signal peptide" evidence="1">
    <location>
        <begin position="1"/>
        <end position="32"/>
    </location>
</feature>
<dbReference type="Proteomes" id="UP000662873">
    <property type="component" value="Chromosome"/>
</dbReference>
<feature type="chain" id="PRO_5035251418" description="PEP-CTERM protein-sorting domain-containing protein" evidence="1">
    <location>
        <begin position="33"/>
        <end position="262"/>
    </location>
</feature>
<proteinExistence type="predicted"/>
<dbReference type="EMBL" id="AP021858">
    <property type="protein sequence ID" value="BBO23086.1"/>
    <property type="molecule type" value="Genomic_DNA"/>
</dbReference>
<gene>
    <name evidence="2" type="ORF">NPRO_06810</name>
</gene>
<reference evidence="2" key="1">
    <citation type="journal article" name="DNA Res.">
        <title>The physiological potential of anammox bacteria as revealed by their core genome structure.</title>
        <authorList>
            <person name="Okubo T."/>
            <person name="Toyoda A."/>
            <person name="Fukuhara K."/>
            <person name="Uchiyama I."/>
            <person name="Harigaya Y."/>
            <person name="Kuroiwa M."/>
            <person name="Suzuki T."/>
            <person name="Murakami Y."/>
            <person name="Suwa Y."/>
            <person name="Takami H."/>
        </authorList>
    </citation>
    <scope>NUCLEOTIDE SEQUENCE</scope>
    <source>
        <strain evidence="2">317325-2</strain>
    </source>
</reference>
<evidence type="ECO:0000313" key="3">
    <source>
        <dbReference type="Proteomes" id="UP000662873"/>
    </source>
</evidence>
<name>A0A809S3H4_9BACT</name>
<dbReference type="AlphaFoldDB" id="A0A809S3H4"/>
<evidence type="ECO:0008006" key="4">
    <source>
        <dbReference type="Google" id="ProtNLM"/>
    </source>
</evidence>
<evidence type="ECO:0000256" key="1">
    <source>
        <dbReference type="SAM" id="SignalP"/>
    </source>
</evidence>
<accession>A0A809S3H4</accession>
<dbReference type="KEGG" id="npy:NPRO_06810"/>
<sequence length="262" mass="26933">MNANCIQGFRAFAGVASLALLFPIGAAQTVEAGTDLWATASPVTLDIGGIGPVDFCGAPPVDPTLWGLPPGTDTGNADTVVQRLSDGDLSGGPATIPIEIVALSLTSCAPITVDFGGGPTLWDVRVGLSQLGPSQGAIIVQGGLSGGTFDSTFVVRPIFTFTEVGNPLMNHVIDGQQLVFWADDAPWSPIPPAGAQLIQGPFGDPRFNCHVGAPPGTMDFFFPTPVLFGGNGNWTVSNAVPEPAACLVLVTGLVGLLRKRRS</sequence>